<dbReference type="GO" id="GO:0004672">
    <property type="term" value="F:protein kinase activity"/>
    <property type="evidence" value="ECO:0007669"/>
    <property type="project" value="InterPro"/>
</dbReference>
<feature type="domain" description="Protein kinase" evidence="3">
    <location>
        <begin position="7"/>
        <end position="319"/>
    </location>
</feature>
<dbReference type="Gene3D" id="1.10.510.10">
    <property type="entry name" value="Transferase(Phosphotransferase) domain 1"/>
    <property type="match status" value="1"/>
</dbReference>
<reference evidence="4 5" key="1">
    <citation type="submission" date="2019-06" db="EMBL/GenBank/DDBJ databases">
        <title>Sequencing the genomes of 1000 actinobacteria strains.</title>
        <authorList>
            <person name="Klenk H.-P."/>
        </authorList>
    </citation>
    <scope>NUCLEOTIDE SEQUENCE [LARGE SCALE GENOMIC DNA]</scope>
    <source>
        <strain evidence="4 5">DSM 26477</strain>
    </source>
</reference>
<dbReference type="SMART" id="SM00220">
    <property type="entry name" value="S_TKc"/>
    <property type="match status" value="1"/>
</dbReference>
<keyword evidence="4" id="KW-0808">Transferase</keyword>
<proteinExistence type="predicted"/>
<dbReference type="OrthoDB" id="5125808at2"/>
<dbReference type="InterPro" id="IPR011009">
    <property type="entry name" value="Kinase-like_dom_sf"/>
</dbReference>
<evidence type="ECO:0000313" key="4">
    <source>
        <dbReference type="EMBL" id="TQL47907.1"/>
    </source>
</evidence>
<dbReference type="Pfam" id="PF00069">
    <property type="entry name" value="Pkinase"/>
    <property type="match status" value="1"/>
</dbReference>
<sequence length="489" mass="51427">MTDVGGYRLIRRLGSGRRAEVWLARVQGEGGAALATSTTAAVKLFRRDVSTTSIDAEIEALSRIRSPHVARVDDVMTDAGGRPALVLQRLQAVGLVQLLGSRESLGIGEAVTILVPLARTLALLHGRGIAHNSLGPAKVLFDDEGTPVLCGFGAAVFGTENGGVLKPEQQAAARLFDSDRTAMADLARGILLRTDAVEDQRVVGLLEWLGPRGGAAGESGFTDVLVQRLFEASDPVAIGLAPPAERASWATRGGRTGALRSGGTPSAEPAVEATIPSWLTSAGMPDWIADALAQAIAKLRPDAVASRLRNALRSIRPRFWVLIAVLVVGGIAALLLLDDTAASPEEAPGEQLADVAQDAPAAPEADTGLGGEENAHVLGDDPVEAARALLMLREHCFETLSVLCLDDVDQLDSVAWEADRHAIRMMQEGADAPTLSIDETAGSELLLVDRMGDTALVSSAVQDGAENEPASVLMIRTEAGWRIRDLFTL</sequence>
<evidence type="ECO:0000256" key="2">
    <source>
        <dbReference type="SAM" id="Phobius"/>
    </source>
</evidence>
<dbReference type="Proteomes" id="UP000317998">
    <property type="component" value="Unassembled WGS sequence"/>
</dbReference>
<keyword evidence="2" id="KW-0472">Membrane</keyword>
<dbReference type="AlphaFoldDB" id="A0A542YIK0"/>
<keyword evidence="5" id="KW-1185">Reference proteome</keyword>
<evidence type="ECO:0000313" key="5">
    <source>
        <dbReference type="Proteomes" id="UP000317998"/>
    </source>
</evidence>
<dbReference type="PROSITE" id="PS50011">
    <property type="entry name" value="PROTEIN_KINASE_DOM"/>
    <property type="match status" value="1"/>
</dbReference>
<organism evidence="4 5">
    <name type="scientific">Homoserinimonas aerilata</name>
    <dbReference type="NCBI Taxonomy" id="1162970"/>
    <lineage>
        <taxon>Bacteria</taxon>
        <taxon>Bacillati</taxon>
        <taxon>Actinomycetota</taxon>
        <taxon>Actinomycetes</taxon>
        <taxon>Micrococcales</taxon>
        <taxon>Microbacteriaceae</taxon>
        <taxon>Homoserinimonas</taxon>
    </lineage>
</organism>
<feature type="region of interest" description="Disordered" evidence="1">
    <location>
        <begin position="346"/>
        <end position="376"/>
    </location>
</feature>
<keyword evidence="4" id="KW-0418">Kinase</keyword>
<feature type="transmembrane region" description="Helical" evidence="2">
    <location>
        <begin position="319"/>
        <end position="337"/>
    </location>
</feature>
<keyword evidence="2" id="KW-1133">Transmembrane helix</keyword>
<accession>A0A542YIK0</accession>
<dbReference type="InterPro" id="IPR000719">
    <property type="entry name" value="Prot_kinase_dom"/>
</dbReference>
<comment type="caution">
    <text evidence="4">The sequence shown here is derived from an EMBL/GenBank/DDBJ whole genome shotgun (WGS) entry which is preliminary data.</text>
</comment>
<evidence type="ECO:0000259" key="3">
    <source>
        <dbReference type="PROSITE" id="PS50011"/>
    </source>
</evidence>
<evidence type="ECO:0000256" key="1">
    <source>
        <dbReference type="SAM" id="MobiDB-lite"/>
    </source>
</evidence>
<dbReference type="EMBL" id="VFOM01000001">
    <property type="protein sequence ID" value="TQL47907.1"/>
    <property type="molecule type" value="Genomic_DNA"/>
</dbReference>
<dbReference type="RefSeq" id="WP_141880107.1">
    <property type="nucleotide sequence ID" value="NZ_VFOM01000001.1"/>
</dbReference>
<protein>
    <submittedName>
        <fullName evidence="4">Protein kinase-like protein</fullName>
    </submittedName>
</protein>
<dbReference type="GO" id="GO:0005524">
    <property type="term" value="F:ATP binding"/>
    <property type="evidence" value="ECO:0007669"/>
    <property type="project" value="InterPro"/>
</dbReference>
<keyword evidence="2" id="KW-0812">Transmembrane</keyword>
<name>A0A542YIK0_9MICO</name>
<dbReference type="SUPFAM" id="SSF56112">
    <property type="entry name" value="Protein kinase-like (PK-like)"/>
    <property type="match status" value="1"/>
</dbReference>
<gene>
    <name evidence="4" type="ORF">FB562_0982</name>
</gene>